<comment type="caution">
    <text evidence="6">The sequence shown here is derived from an EMBL/GenBank/DDBJ whole genome shotgun (WGS) entry which is preliminary data.</text>
</comment>
<dbReference type="InterPro" id="IPR003825">
    <property type="entry name" value="Colicin-V_CvpA"/>
</dbReference>
<dbReference type="AlphaFoldDB" id="A0A2P5SWM2"/>
<evidence type="ECO:0000313" key="7">
    <source>
        <dbReference type="Proteomes" id="UP000296144"/>
    </source>
</evidence>
<evidence type="ECO:0000256" key="1">
    <source>
        <dbReference type="ARBA" id="ARBA00004141"/>
    </source>
</evidence>
<dbReference type="PANTHER" id="PTHR36926:SF1">
    <property type="entry name" value="COLICIN V PRODUCTION PROTEIN"/>
    <property type="match status" value="1"/>
</dbReference>
<dbReference type="GO" id="GO:0009403">
    <property type="term" value="P:toxin biosynthetic process"/>
    <property type="evidence" value="ECO:0007669"/>
    <property type="project" value="InterPro"/>
</dbReference>
<dbReference type="PANTHER" id="PTHR36926">
    <property type="entry name" value="COLICIN V PRODUCTION PROTEIN"/>
    <property type="match status" value="1"/>
</dbReference>
<keyword evidence="3 5" id="KW-1133">Transmembrane helix</keyword>
<dbReference type="RefSeq" id="WP_136129876.1">
    <property type="nucleotide sequence ID" value="NZ_PDKU01000001.1"/>
</dbReference>
<name>A0A2P5SWM2_9GAMM</name>
<dbReference type="EMBL" id="PDKU01000001">
    <property type="protein sequence ID" value="PPI86713.1"/>
    <property type="molecule type" value="Genomic_DNA"/>
</dbReference>
<dbReference type="InterPro" id="IPR052719">
    <property type="entry name" value="CvpA-like"/>
</dbReference>
<keyword evidence="2 5" id="KW-0812">Transmembrane</keyword>
<proteinExistence type="predicted"/>
<feature type="transmembrane region" description="Helical" evidence="5">
    <location>
        <begin position="60"/>
        <end position="85"/>
    </location>
</feature>
<evidence type="ECO:0000256" key="4">
    <source>
        <dbReference type="ARBA" id="ARBA00023136"/>
    </source>
</evidence>
<evidence type="ECO:0000256" key="2">
    <source>
        <dbReference type="ARBA" id="ARBA00022692"/>
    </source>
</evidence>
<feature type="transmembrane region" description="Helical" evidence="5">
    <location>
        <begin position="100"/>
        <end position="124"/>
    </location>
</feature>
<organism evidence="6 7">
    <name type="scientific">Candidatus Pantoea edessiphila</name>
    <dbReference type="NCBI Taxonomy" id="2044610"/>
    <lineage>
        <taxon>Bacteria</taxon>
        <taxon>Pseudomonadati</taxon>
        <taxon>Pseudomonadota</taxon>
        <taxon>Gammaproteobacteria</taxon>
        <taxon>Enterobacterales</taxon>
        <taxon>Erwiniaceae</taxon>
        <taxon>Pantoea</taxon>
    </lineage>
</organism>
<dbReference type="Proteomes" id="UP000296144">
    <property type="component" value="Unassembled WGS sequence"/>
</dbReference>
<dbReference type="GO" id="GO:0016020">
    <property type="term" value="C:membrane"/>
    <property type="evidence" value="ECO:0007669"/>
    <property type="project" value="UniProtKB-SubCell"/>
</dbReference>
<accession>A0A2P5SWM2</accession>
<dbReference type="Pfam" id="PF02674">
    <property type="entry name" value="Colicin_V"/>
    <property type="match status" value="1"/>
</dbReference>
<evidence type="ECO:0000313" key="6">
    <source>
        <dbReference type="EMBL" id="PPI86713.1"/>
    </source>
</evidence>
<evidence type="ECO:0000256" key="3">
    <source>
        <dbReference type="ARBA" id="ARBA00022989"/>
    </source>
</evidence>
<feature type="transmembrane region" description="Helical" evidence="5">
    <location>
        <begin position="6"/>
        <end position="39"/>
    </location>
</feature>
<dbReference type="OrthoDB" id="9810601at2"/>
<comment type="subcellular location">
    <subcellularLocation>
        <location evidence="1">Membrane</location>
        <topology evidence="1">Multi-pass membrane protein</topology>
    </subcellularLocation>
</comment>
<gene>
    <name evidence="6" type="ORF">CRV10_00425</name>
</gene>
<keyword evidence="4 5" id="KW-0472">Membrane</keyword>
<evidence type="ECO:0000256" key="5">
    <source>
        <dbReference type="SAM" id="Phobius"/>
    </source>
</evidence>
<keyword evidence="7" id="KW-1185">Reference proteome</keyword>
<reference evidence="6 7" key="1">
    <citation type="journal article" date="2018" name="Genome Biol. Evol.">
        <title>Cladogenesis and Genomic Streamlining in Extracellular Endosymbionts of Tropical Stink Bugs.</title>
        <authorList>
            <person name="Otero-Bravo A."/>
            <person name="Goffredi S."/>
            <person name="Sabree Z.L."/>
        </authorList>
    </citation>
    <scope>NUCLEOTIDE SEQUENCE [LARGE SCALE GENOMIC DNA]</scope>
    <source>
        <strain evidence="6 7">SoEL</strain>
    </source>
</reference>
<protein>
    <submittedName>
        <fullName evidence="6">Colicin V production protein</fullName>
    </submittedName>
</protein>
<sequence length="170" mass="19900">MIWIDYIILIVIGFSMIRSFYLGFVYEALSLTTWISAFFVSNQSHKYVMMLLPLTYGNNLIRKFISILLPFILTMIAGTILNYFIRTLVVKNKLSGTDKVLGICFGAIRGILIIALVIFCLNIFTDISKCTDWRKSQLIPHFNYVIKIFFDYFKAYRIFRIDKKLKTYPN</sequence>